<accession>A0AA86FVI1</accession>
<keyword evidence="2" id="KW-0732">Signal</keyword>
<feature type="region of interest" description="Disordered" evidence="1">
    <location>
        <begin position="39"/>
        <end position="73"/>
    </location>
</feature>
<dbReference type="EMBL" id="CP049216">
    <property type="protein sequence ID" value="QTG12338.1"/>
    <property type="molecule type" value="Genomic_DNA"/>
</dbReference>
<evidence type="ECO:0000313" key="3">
    <source>
        <dbReference type="EMBL" id="NTC30107.1"/>
    </source>
</evidence>
<dbReference type="GeneID" id="92771268"/>
<sequence length="125" mass="13535">MFSTFAKAGLAALIALGGISVTAPAASAGPDVQLRVQVQDGYGHDRGRGPGWGRPDRPGPGWGRPDRPRYGCSPRLAEEKASRMGLRRARVVDVSPRRVVVAGFDRRGPDRIFFANERGCPVIRR</sequence>
<evidence type="ECO:0000256" key="2">
    <source>
        <dbReference type="SAM" id="SignalP"/>
    </source>
</evidence>
<organism evidence="3 5">
    <name type="scientific">Agrobacterium tumefaciens</name>
    <dbReference type="NCBI Taxonomy" id="358"/>
    <lineage>
        <taxon>Bacteria</taxon>
        <taxon>Pseudomonadati</taxon>
        <taxon>Pseudomonadota</taxon>
        <taxon>Alphaproteobacteria</taxon>
        <taxon>Hyphomicrobiales</taxon>
        <taxon>Rhizobiaceae</taxon>
        <taxon>Rhizobium/Agrobacterium group</taxon>
        <taxon>Agrobacterium</taxon>
        <taxon>Agrobacterium tumefaciens complex</taxon>
    </lineage>
</organism>
<dbReference type="RefSeq" id="WP_003513350.1">
    <property type="nucleotide sequence ID" value="NC_015183.1"/>
</dbReference>
<evidence type="ECO:0008006" key="6">
    <source>
        <dbReference type="Google" id="ProtNLM"/>
    </source>
</evidence>
<proteinExistence type="predicted"/>
<dbReference type="Proteomes" id="UP000663946">
    <property type="component" value="Chromosome 1"/>
</dbReference>
<evidence type="ECO:0000313" key="4">
    <source>
        <dbReference type="EMBL" id="QTG12338.1"/>
    </source>
</evidence>
<reference evidence="4" key="2">
    <citation type="submission" date="2020-02" db="EMBL/GenBank/DDBJ databases">
        <title>Unexpected conservation and global transmission of agrobacterial virulence plasmids.</title>
        <authorList>
            <person name="Weisberg A.J."/>
            <person name="Davis E.W. II"/>
            <person name="Tabima J.R."/>
            <person name="Belcher M.S."/>
            <person name="Miller M."/>
            <person name="Kuo C.-H."/>
            <person name="Loper J.E."/>
            <person name="Grunwald N.J."/>
            <person name="Putnam M.L."/>
            <person name="Chang J.H."/>
        </authorList>
    </citation>
    <scope>NUCLEOTIDE SEQUENCE</scope>
    <source>
        <strain evidence="4">Q15/94</strain>
    </source>
</reference>
<feature type="chain" id="PRO_5044556333" description="Antifreeze protein" evidence="2">
    <location>
        <begin position="26"/>
        <end position="125"/>
    </location>
</feature>
<evidence type="ECO:0000313" key="5">
    <source>
        <dbReference type="Proteomes" id="UP000702952"/>
    </source>
</evidence>
<accession>A0A1B9UUY9</accession>
<dbReference type="Proteomes" id="UP000702952">
    <property type="component" value="Unassembled WGS sequence"/>
</dbReference>
<feature type="signal peptide" evidence="2">
    <location>
        <begin position="1"/>
        <end position="25"/>
    </location>
</feature>
<dbReference type="AlphaFoldDB" id="A0A1B9UUY9"/>
<reference evidence="3" key="1">
    <citation type="journal article" date="2020" name="Science">
        <title>Unexpected conservation and global transmission of agrobacterial virulence plasmids.</title>
        <authorList>
            <person name="Weisberg A.J."/>
            <person name="Davis E.W. 2nd"/>
            <person name="Tabima J."/>
            <person name="Belcher M.S."/>
            <person name="Miller M."/>
            <person name="Kuo C.H."/>
            <person name="Loper J.E."/>
            <person name="Grunwald N.J."/>
            <person name="Putnam M.L."/>
            <person name="Chang J.H."/>
        </authorList>
    </citation>
    <scope>NUCLEOTIDE SEQUENCE</scope>
    <source>
        <strain evidence="3">17-1853-1a</strain>
    </source>
</reference>
<gene>
    <name evidence="3" type="ORF">G6M46_18390</name>
    <name evidence="4" type="ORF">G6M86_03365</name>
</gene>
<evidence type="ECO:0000256" key="1">
    <source>
        <dbReference type="SAM" id="MobiDB-lite"/>
    </source>
</evidence>
<dbReference type="EMBL" id="JAAMAY010000030">
    <property type="protein sequence ID" value="NTC30107.1"/>
    <property type="molecule type" value="Genomic_DNA"/>
</dbReference>
<name>A0A1B9UUY9_AGRTU</name>
<dbReference type="KEGG" id="atf:Ach5_20450"/>
<protein>
    <recommendedName>
        <fullName evidence="6">Antifreeze protein</fullName>
    </recommendedName>
</protein>